<dbReference type="PATRIC" id="fig|1423.134.peg.1388"/>
<dbReference type="STRING" id="483913.AN935_19705"/>
<dbReference type="Proteomes" id="UP000032247">
    <property type="component" value="Unassembled WGS sequence"/>
</dbReference>
<dbReference type="EMBL" id="JXBC01000013">
    <property type="protein sequence ID" value="KIU06257.1"/>
    <property type="molecule type" value="Genomic_DNA"/>
</dbReference>
<dbReference type="AlphaFoldDB" id="A0A0C3L5A2"/>
<dbReference type="RefSeq" id="WP_003227241.1">
    <property type="nucleotide sequence ID" value="NZ_AP028964.1"/>
</dbReference>
<evidence type="ECO:0000313" key="2">
    <source>
        <dbReference type="EMBL" id="KZD88433.1"/>
    </source>
</evidence>
<protein>
    <submittedName>
        <fullName evidence="1">Uncharacterized protein</fullName>
    </submittedName>
</protein>
<dbReference type="EMBL" id="LJZV01000027">
    <property type="protein sequence ID" value="KZD88433.1"/>
    <property type="molecule type" value="Genomic_DNA"/>
</dbReference>
<evidence type="ECO:0000313" key="1">
    <source>
        <dbReference type="EMBL" id="KIU06257.1"/>
    </source>
</evidence>
<evidence type="ECO:0000313" key="4">
    <source>
        <dbReference type="EMBL" id="WHM23508.1"/>
    </source>
</evidence>
<dbReference type="EMBL" id="CP120576">
    <property type="protein sequence ID" value="WEY85433.1"/>
    <property type="molecule type" value="Genomic_DNA"/>
</dbReference>
<evidence type="ECO:0000313" key="6">
    <source>
        <dbReference type="Proteomes" id="UP000076442"/>
    </source>
</evidence>
<dbReference type="EMBL" id="CP125292">
    <property type="protein sequence ID" value="WHM23508.1"/>
    <property type="molecule type" value="Genomic_DNA"/>
</dbReference>
<evidence type="ECO:0000313" key="5">
    <source>
        <dbReference type="Proteomes" id="UP000032247"/>
    </source>
</evidence>
<reference evidence="3" key="3">
    <citation type="submission" date="2023-03" db="EMBL/GenBank/DDBJ databases">
        <title>Complete genome sequences of 52 Bacillus and Priestia strains isolated from West-African fermentations and 26 reference strains from the DSMZ collection.</title>
        <authorList>
            <person name="Wiedenbein E.S."/>
            <person name="Canoy T.S."/>
            <person name="Hui Y."/>
            <person name="Parkouda C."/>
            <person name="Dawende C."/>
            <person name="Ametefe E."/>
            <person name="Jespersen L."/>
            <person name="Nielsen D.S."/>
        </authorList>
    </citation>
    <scope>NUCLEOTIDE SEQUENCE</scope>
    <source>
        <strain evidence="3">PRO56</strain>
    </source>
</reference>
<dbReference type="Proteomes" id="UP001229422">
    <property type="component" value="Chromosome"/>
</dbReference>
<proteinExistence type="predicted"/>
<evidence type="ECO:0000313" key="3">
    <source>
        <dbReference type="EMBL" id="WEY85433.1"/>
    </source>
</evidence>
<dbReference type="Proteomes" id="UP000076442">
    <property type="component" value="Unassembled WGS sequence"/>
</dbReference>
<sequence length="42" mass="5093">MTKHAIAAKSLLKKWIISRPLNMQKKSSPFQKIRKMFKRFFK</sequence>
<reference evidence="2 6" key="2">
    <citation type="submission" date="2015-09" db="EMBL/GenBank/DDBJ databases">
        <title>Spore heat resistance.</title>
        <authorList>
            <person name="Boekhorst J."/>
            <person name="Berendsen E.M."/>
            <person name="Wells-Bennik M.H."/>
            <person name="Kuipers O.P."/>
        </authorList>
    </citation>
    <scope>NUCLEOTIDE SEQUENCE [LARGE SCALE GENOMIC DNA]</scope>
    <source>
        <strain evidence="2 6">B4122</strain>
    </source>
</reference>
<gene>
    <name evidence="2" type="ORF">B4122_4383</name>
    <name evidence="3" type="ORF">P5633_04320</name>
    <name evidence="4" type="ORF">QL281_10990</name>
    <name evidence="1" type="ORF">SC09_contig4orf01350</name>
</gene>
<reference evidence="1 5" key="1">
    <citation type="submission" date="2014-12" db="EMBL/GenBank/DDBJ databases">
        <title>Comparative genome analysis of Bacillus coagulans HM-08, Clostridium butyricum HM-68, Bacillus subtilis HM-66 and Bacillus licheniformis BL-09.</title>
        <authorList>
            <person name="Zhang H."/>
        </authorList>
    </citation>
    <scope>NUCLEOTIDE SEQUENCE [LARGE SCALE GENOMIC DNA]</scope>
    <source>
        <strain evidence="1 5">HM-66</strain>
    </source>
</reference>
<name>A0A0C3L5A2_BACIU</name>
<reference evidence="4" key="4">
    <citation type="submission" date="2023-05" db="EMBL/GenBank/DDBJ databases">
        <title>Complete genome sequence of Bacillus subtilis SRCM117797 isolated from Soybean paste.</title>
        <authorList>
            <person name="Abraha H.B."/>
            <person name="Kim K.-P."/>
            <person name="Ryu M.-S."/>
            <person name="Jeong D.-Y."/>
        </authorList>
    </citation>
    <scope>NUCLEOTIDE SEQUENCE</scope>
    <source>
        <strain evidence="4">SRCM117797</strain>
    </source>
</reference>
<accession>A0A0C3L5A2</accession>
<dbReference type="Proteomes" id="UP001214898">
    <property type="component" value="Chromosome"/>
</dbReference>
<organism evidence="1 5">
    <name type="scientific">Bacillus subtilis</name>
    <dbReference type="NCBI Taxonomy" id="1423"/>
    <lineage>
        <taxon>Bacteria</taxon>
        <taxon>Bacillati</taxon>
        <taxon>Bacillota</taxon>
        <taxon>Bacilli</taxon>
        <taxon>Bacillales</taxon>
        <taxon>Bacillaceae</taxon>
        <taxon>Bacillus</taxon>
    </lineage>
</organism>